<evidence type="ECO:0000313" key="2">
    <source>
        <dbReference type="Proteomes" id="UP000266841"/>
    </source>
</evidence>
<gene>
    <name evidence="1" type="ORF">THAOC_22940</name>
</gene>
<dbReference type="InterPro" id="IPR014721">
    <property type="entry name" value="Ribsml_uS5_D2-typ_fold_subgr"/>
</dbReference>
<dbReference type="EMBL" id="AGNL01029657">
    <property type="protein sequence ID" value="EJK57058.1"/>
    <property type="molecule type" value="Genomic_DNA"/>
</dbReference>
<organism evidence="1 2">
    <name type="scientific">Thalassiosira oceanica</name>
    <name type="common">Marine diatom</name>
    <dbReference type="NCBI Taxonomy" id="159749"/>
    <lineage>
        <taxon>Eukaryota</taxon>
        <taxon>Sar</taxon>
        <taxon>Stramenopiles</taxon>
        <taxon>Ochrophyta</taxon>
        <taxon>Bacillariophyta</taxon>
        <taxon>Coscinodiscophyceae</taxon>
        <taxon>Thalassiosirophycidae</taxon>
        <taxon>Thalassiosirales</taxon>
        <taxon>Thalassiosiraceae</taxon>
        <taxon>Thalassiosira</taxon>
    </lineage>
</organism>
<name>K0RT79_THAOC</name>
<accession>K0RT79</accession>
<proteinExistence type="predicted"/>
<feature type="non-terminal residue" evidence="1">
    <location>
        <position position="36"/>
    </location>
</feature>
<protein>
    <recommendedName>
        <fullName evidence="3">Diphosphomevalonate decarboxylase</fullName>
    </recommendedName>
</protein>
<dbReference type="OrthoDB" id="10253702at2759"/>
<evidence type="ECO:0000313" key="1">
    <source>
        <dbReference type="EMBL" id="EJK57058.1"/>
    </source>
</evidence>
<dbReference type="Gene3D" id="3.30.230.10">
    <property type="match status" value="1"/>
</dbReference>
<reference evidence="1 2" key="1">
    <citation type="journal article" date="2012" name="Genome Biol.">
        <title>Genome and low-iron response of an oceanic diatom adapted to chronic iron limitation.</title>
        <authorList>
            <person name="Lommer M."/>
            <person name="Specht M."/>
            <person name="Roy A.S."/>
            <person name="Kraemer L."/>
            <person name="Andreson R."/>
            <person name="Gutowska M.A."/>
            <person name="Wolf J."/>
            <person name="Bergner S.V."/>
            <person name="Schilhabel M.B."/>
            <person name="Klostermeier U.C."/>
            <person name="Beiko R.G."/>
            <person name="Rosenstiel P."/>
            <person name="Hippler M."/>
            <person name="Laroche J."/>
        </authorList>
    </citation>
    <scope>NUCLEOTIDE SEQUENCE [LARGE SCALE GENOMIC DNA]</scope>
    <source>
        <strain evidence="1 2">CCMP1005</strain>
    </source>
</reference>
<sequence>MSAPNIVKRNVPKDAVVHSATVSAPTNIAVIKYWGK</sequence>
<evidence type="ECO:0008006" key="3">
    <source>
        <dbReference type="Google" id="ProtNLM"/>
    </source>
</evidence>
<comment type="caution">
    <text evidence="1">The sequence shown here is derived from an EMBL/GenBank/DDBJ whole genome shotgun (WGS) entry which is preliminary data.</text>
</comment>
<dbReference type="OMA" id="CEEDWKC"/>
<dbReference type="AlphaFoldDB" id="K0RT79"/>
<dbReference type="Proteomes" id="UP000266841">
    <property type="component" value="Unassembled WGS sequence"/>
</dbReference>
<keyword evidence="2" id="KW-1185">Reference proteome</keyword>